<name>A0A8D9HH24_BRACM</name>
<keyword evidence="1" id="KW-0732">Signal</keyword>
<accession>A0A8D9HH24</accession>
<dbReference type="Gramene" id="A08p29920.2_BraZ1">
    <property type="protein sequence ID" value="A08p29920.2_BraZ1.CDS"/>
    <property type="gene ID" value="A08g29920.2_BraZ1"/>
</dbReference>
<evidence type="ECO:0000313" key="3">
    <source>
        <dbReference type="Proteomes" id="UP000694005"/>
    </source>
</evidence>
<feature type="signal peptide" evidence="1">
    <location>
        <begin position="1"/>
        <end position="16"/>
    </location>
</feature>
<reference evidence="2 3" key="1">
    <citation type="submission" date="2021-07" db="EMBL/GenBank/DDBJ databases">
        <authorList>
            <consortium name="Genoscope - CEA"/>
            <person name="William W."/>
        </authorList>
    </citation>
    <scope>NUCLEOTIDE SEQUENCE [LARGE SCALE GENOMIC DNA]</scope>
</reference>
<gene>
    <name evidence="2" type="ORF">BRAPAZ1V2_A08P29920.2</name>
</gene>
<evidence type="ECO:0000313" key="2">
    <source>
        <dbReference type="EMBL" id="CAG7899326.1"/>
    </source>
</evidence>
<proteinExistence type="predicted"/>
<dbReference type="EMBL" id="LS974624">
    <property type="protein sequence ID" value="CAG7899326.1"/>
    <property type="molecule type" value="Genomic_DNA"/>
</dbReference>
<organism evidence="2 3">
    <name type="scientific">Brassica campestris</name>
    <name type="common">Field mustard</name>
    <dbReference type="NCBI Taxonomy" id="3711"/>
    <lineage>
        <taxon>Eukaryota</taxon>
        <taxon>Viridiplantae</taxon>
        <taxon>Streptophyta</taxon>
        <taxon>Embryophyta</taxon>
        <taxon>Tracheophyta</taxon>
        <taxon>Spermatophyta</taxon>
        <taxon>Magnoliopsida</taxon>
        <taxon>eudicotyledons</taxon>
        <taxon>Gunneridae</taxon>
        <taxon>Pentapetalae</taxon>
        <taxon>rosids</taxon>
        <taxon>malvids</taxon>
        <taxon>Brassicales</taxon>
        <taxon>Brassicaceae</taxon>
        <taxon>Brassiceae</taxon>
        <taxon>Brassica</taxon>
    </lineage>
</organism>
<dbReference type="Proteomes" id="UP000694005">
    <property type="component" value="Chromosome A08"/>
</dbReference>
<sequence length="49" mass="5733">MMLYVCMCIFRVCVNGMYQGEYPTAVRRNRLDLTLDEPIYNCNLGYFAA</sequence>
<feature type="chain" id="PRO_5034995555" evidence="1">
    <location>
        <begin position="17"/>
        <end position="49"/>
    </location>
</feature>
<protein>
    <submittedName>
        <fullName evidence="2">Uncharacterized protein</fullName>
    </submittedName>
</protein>
<dbReference type="AlphaFoldDB" id="A0A8D9HH24"/>
<evidence type="ECO:0000256" key="1">
    <source>
        <dbReference type="SAM" id="SignalP"/>
    </source>
</evidence>